<gene>
    <name evidence="3" type="ORF">DESUT3_38140</name>
</gene>
<protein>
    <recommendedName>
        <fullName evidence="2">DUF5666 domain-containing protein</fullName>
    </recommendedName>
</protein>
<accession>A0ABN6E326</accession>
<keyword evidence="1" id="KW-0732">Signal</keyword>
<evidence type="ECO:0000313" key="4">
    <source>
        <dbReference type="Proteomes" id="UP001319827"/>
    </source>
</evidence>
<dbReference type="Pfam" id="PF18914">
    <property type="entry name" value="DUF5666"/>
    <property type="match status" value="3"/>
</dbReference>
<feature type="chain" id="PRO_5047159809" description="DUF5666 domain-containing protein" evidence="1">
    <location>
        <begin position="24"/>
        <end position="497"/>
    </location>
</feature>
<dbReference type="Proteomes" id="UP001319827">
    <property type="component" value="Chromosome"/>
</dbReference>
<proteinExistence type="predicted"/>
<reference evidence="3 4" key="1">
    <citation type="journal article" date="2016" name="C (Basel)">
        <title>Selective Growth of and Electricity Production by Marine Exoelectrogenic Bacteria in Self-Aggregated Hydrogel of Microbially Reduced Graphene Oxide.</title>
        <authorList>
            <person name="Yoshida N."/>
            <person name="Goto Y."/>
            <person name="Miyata Y."/>
        </authorList>
    </citation>
    <scope>NUCLEOTIDE SEQUENCE [LARGE SCALE GENOMIC DNA]</scope>
    <source>
        <strain evidence="3 4">NIT-T3</strain>
    </source>
</reference>
<dbReference type="PROSITE" id="PS51257">
    <property type="entry name" value="PROKAR_LIPOPROTEIN"/>
    <property type="match status" value="1"/>
</dbReference>
<evidence type="ECO:0000313" key="3">
    <source>
        <dbReference type="EMBL" id="BCR06745.1"/>
    </source>
</evidence>
<keyword evidence="4" id="KW-1185">Reference proteome</keyword>
<dbReference type="InterPro" id="IPR043724">
    <property type="entry name" value="DUF5666"/>
</dbReference>
<feature type="domain" description="DUF5666" evidence="2">
    <location>
        <begin position="208"/>
        <end position="265"/>
    </location>
</feature>
<evidence type="ECO:0000256" key="1">
    <source>
        <dbReference type="SAM" id="SignalP"/>
    </source>
</evidence>
<dbReference type="RefSeq" id="WP_221250127.1">
    <property type="nucleotide sequence ID" value="NZ_AP024355.1"/>
</dbReference>
<feature type="domain" description="DUF5666" evidence="2">
    <location>
        <begin position="281"/>
        <end position="339"/>
    </location>
</feature>
<feature type="signal peptide" evidence="1">
    <location>
        <begin position="1"/>
        <end position="23"/>
    </location>
</feature>
<feature type="domain" description="DUF5666" evidence="2">
    <location>
        <begin position="117"/>
        <end position="186"/>
    </location>
</feature>
<evidence type="ECO:0000259" key="2">
    <source>
        <dbReference type="Pfam" id="PF18914"/>
    </source>
</evidence>
<organism evidence="3 4">
    <name type="scientific">Desulfuromonas versatilis</name>
    <dbReference type="NCBI Taxonomy" id="2802975"/>
    <lineage>
        <taxon>Bacteria</taxon>
        <taxon>Pseudomonadati</taxon>
        <taxon>Thermodesulfobacteriota</taxon>
        <taxon>Desulfuromonadia</taxon>
        <taxon>Desulfuromonadales</taxon>
        <taxon>Desulfuromonadaceae</taxon>
        <taxon>Desulfuromonas</taxon>
    </lineage>
</organism>
<reference evidence="3 4" key="2">
    <citation type="journal article" date="2021" name="Int. J. Syst. Evol. Microbiol.">
        <title>Isolation and Polyphasic Characterization of Desulfuromonas versatilis sp. Nov., an Electrogenic Bacteria Capable of Versatile Metabolism Isolated from a Graphene Oxide-Reducing Enrichment Culture.</title>
        <authorList>
            <person name="Xie L."/>
            <person name="Yoshida N."/>
            <person name="Ishii S."/>
            <person name="Meng L."/>
        </authorList>
    </citation>
    <scope>NUCLEOTIDE SEQUENCE [LARGE SCALE GENOMIC DNA]</scope>
    <source>
        <strain evidence="3 4">NIT-T3</strain>
    </source>
</reference>
<sequence>MTKRFLNWVWLASGVLGTALTLAACGGGGGGSVADGGIGGSGIVSAGSVTAKGSVTVNGVRYATGNAQFLREGEPAQLLDDQASAVGLGMVVRVDGSVAADGRNGTAAIVTFEDIVEGPVSSVTGNNQALVKVLEILGQIVVVENGATSFDDSVPGFGFDSLVNGLTGIIEVSGFTKPDGTIQATYLRQTAGDLNEFLAAGNELEVMGAVDERPSATTLVINGLLVDFATAELANVPPGGPATGQQVEVKGTRLEGNTLFAERLEVKTPGLGANQPKAAIEGFITGLDRTARTFRISGQIVSYAGARLEGGLSADLADGVKVEAEGPIVGAVLQARKVEFEENIRIEANADQLDPVSGILTLQGLGGISVQLDDELTAGAFGAIQGGNYLKIRGRRIAPATLVATRLEVVSSSPDPEVTLQGPVDSADEAGGTVVLIGFTVDTGSIGDNGFRQEEVSIGRSTFFSLLRQEPESLVKARGDLNGATTVWDEIEIELQD</sequence>
<dbReference type="EMBL" id="AP024355">
    <property type="protein sequence ID" value="BCR06745.1"/>
    <property type="molecule type" value="Genomic_DNA"/>
</dbReference>
<name>A0ABN6E326_9BACT</name>